<keyword evidence="3 4" id="KW-0326">Glycosidase</keyword>
<comment type="similarity">
    <text evidence="1 4">Belongs to the glycosyl hydrolase 43 family.</text>
</comment>
<organism evidence="5 6">
    <name type="scientific">Flavobacterium flevense</name>
    <dbReference type="NCBI Taxonomy" id="983"/>
    <lineage>
        <taxon>Bacteria</taxon>
        <taxon>Pseudomonadati</taxon>
        <taxon>Bacteroidota</taxon>
        <taxon>Flavobacteriia</taxon>
        <taxon>Flavobacteriales</taxon>
        <taxon>Flavobacteriaceae</taxon>
        <taxon>Flavobacterium</taxon>
    </lineage>
</organism>
<dbReference type="SUPFAM" id="SSF75005">
    <property type="entry name" value="Arabinanase/levansucrase/invertase"/>
    <property type="match status" value="1"/>
</dbReference>
<sequence>MKNYFLKPLLFLFFFSCNSVQKKETFFTWTNPIREGINKYGMKDFFVFSEDENYYLVGTEYNDPLKEYLGPSLYQSKKLNHWKKETRLINVKDIPEKAWYKDGWFAPEIVKIKSKYYFTFNNRNNAVNPYQKLGFGIAVNANLNEEFKVVNTEKPIVLGNHGSLVVGKNEDEIYLLYDMDARIYIAQIDLEKAILKTEPKELLGPETLGKNYKYLDAPQVTKVGAVYHILFSQFYGGYEVKVYHMTATHPLGPWKWDDANPLYSFLEAEADEVVKNKYPVPHGFAPPTQVVFSNQLFLGKNNHYFNAYHSSEKYSEPYLCIEPVEINGDKVYVPAAKNKHQKVVIK</sequence>
<accession>A0A4Y4B010</accession>
<reference evidence="5 6" key="1">
    <citation type="submission" date="2019-06" db="EMBL/GenBank/DDBJ databases">
        <title>Whole genome shotgun sequence of Flavobacterium flevense NBRC 14960.</title>
        <authorList>
            <person name="Hosoyama A."/>
            <person name="Uohara A."/>
            <person name="Ohji S."/>
            <person name="Ichikawa N."/>
        </authorList>
    </citation>
    <scope>NUCLEOTIDE SEQUENCE [LARGE SCALE GENOMIC DNA]</scope>
    <source>
        <strain evidence="5 6">NBRC 14960</strain>
    </source>
</reference>
<dbReference type="GO" id="GO:0005975">
    <property type="term" value="P:carbohydrate metabolic process"/>
    <property type="evidence" value="ECO:0007669"/>
    <property type="project" value="InterPro"/>
</dbReference>
<keyword evidence="2 4" id="KW-0378">Hydrolase</keyword>
<dbReference type="PANTHER" id="PTHR42812:SF12">
    <property type="entry name" value="BETA-XYLOSIDASE-RELATED"/>
    <property type="match status" value="1"/>
</dbReference>
<dbReference type="Proteomes" id="UP000316775">
    <property type="component" value="Unassembled WGS sequence"/>
</dbReference>
<dbReference type="InterPro" id="IPR051795">
    <property type="entry name" value="Glycosyl_Hydrlase_43"/>
</dbReference>
<evidence type="ECO:0000256" key="3">
    <source>
        <dbReference type="ARBA" id="ARBA00023295"/>
    </source>
</evidence>
<dbReference type="RefSeq" id="WP_073247072.1">
    <property type="nucleotide sequence ID" value="NZ_BJNP01000022.1"/>
</dbReference>
<evidence type="ECO:0000313" key="6">
    <source>
        <dbReference type="Proteomes" id="UP000316775"/>
    </source>
</evidence>
<proteinExistence type="inferred from homology"/>
<evidence type="ECO:0000256" key="1">
    <source>
        <dbReference type="ARBA" id="ARBA00009865"/>
    </source>
</evidence>
<evidence type="ECO:0000256" key="4">
    <source>
        <dbReference type="RuleBase" id="RU361187"/>
    </source>
</evidence>
<name>A0A4Y4B010_9FLAO</name>
<dbReference type="PANTHER" id="PTHR42812">
    <property type="entry name" value="BETA-XYLOSIDASE"/>
    <property type="match status" value="1"/>
</dbReference>
<dbReference type="STRING" id="983.SAMN05443543_1146"/>
<dbReference type="GO" id="GO:0004553">
    <property type="term" value="F:hydrolase activity, hydrolyzing O-glycosyl compounds"/>
    <property type="evidence" value="ECO:0007669"/>
    <property type="project" value="InterPro"/>
</dbReference>
<evidence type="ECO:0000256" key="2">
    <source>
        <dbReference type="ARBA" id="ARBA00022801"/>
    </source>
</evidence>
<evidence type="ECO:0008006" key="7">
    <source>
        <dbReference type="Google" id="ProtNLM"/>
    </source>
</evidence>
<dbReference type="AlphaFoldDB" id="A0A4Y4B010"/>
<gene>
    <name evidence="5" type="ORF">FFL01_21590</name>
</gene>
<evidence type="ECO:0000313" key="5">
    <source>
        <dbReference type="EMBL" id="GEC72620.1"/>
    </source>
</evidence>
<dbReference type="Pfam" id="PF04616">
    <property type="entry name" value="Glyco_hydro_43"/>
    <property type="match status" value="1"/>
</dbReference>
<dbReference type="InterPro" id="IPR006710">
    <property type="entry name" value="Glyco_hydro_43"/>
</dbReference>
<comment type="caution">
    <text evidence="5">The sequence shown here is derived from an EMBL/GenBank/DDBJ whole genome shotgun (WGS) entry which is preliminary data.</text>
</comment>
<dbReference type="Gene3D" id="2.115.10.20">
    <property type="entry name" value="Glycosyl hydrolase domain, family 43"/>
    <property type="match status" value="1"/>
</dbReference>
<dbReference type="OrthoDB" id="1016412at2"/>
<dbReference type="EMBL" id="BJNP01000022">
    <property type="protein sequence ID" value="GEC72620.1"/>
    <property type="molecule type" value="Genomic_DNA"/>
</dbReference>
<keyword evidence="6" id="KW-1185">Reference proteome</keyword>
<dbReference type="InterPro" id="IPR023296">
    <property type="entry name" value="Glyco_hydro_beta-prop_sf"/>
</dbReference>
<protein>
    <recommendedName>
        <fullName evidence="7">Beta-xylosidase</fullName>
    </recommendedName>
</protein>